<dbReference type="PRINTS" id="PR00625">
    <property type="entry name" value="JDOMAIN"/>
</dbReference>
<dbReference type="PROSITE" id="PS50076">
    <property type="entry name" value="DNAJ_2"/>
    <property type="match status" value="1"/>
</dbReference>
<dbReference type="PANTHER" id="PTHR44360:SF1">
    <property type="entry name" value="DNAJ HOMOLOG SUBFAMILY B MEMBER 9"/>
    <property type="match status" value="1"/>
</dbReference>
<evidence type="ECO:0000313" key="6">
    <source>
        <dbReference type="Proteomes" id="UP000002669"/>
    </source>
</evidence>
<evidence type="ECO:0000313" key="5">
    <source>
        <dbReference type="EMBL" id="EFR02970.1"/>
    </source>
</evidence>
<evidence type="ECO:0000256" key="3">
    <source>
        <dbReference type="SAM" id="Phobius"/>
    </source>
</evidence>
<keyword evidence="3" id="KW-0472">Membrane</keyword>
<dbReference type="Gene3D" id="1.10.287.110">
    <property type="entry name" value="DnaJ domain"/>
    <property type="match status" value="1"/>
</dbReference>
<name>E4V033_ARTGP</name>
<dbReference type="Pfam" id="PF00226">
    <property type="entry name" value="DnaJ"/>
    <property type="match status" value="1"/>
</dbReference>
<dbReference type="OrthoDB" id="436519at2759"/>
<feature type="transmembrane region" description="Helical" evidence="3">
    <location>
        <begin position="12"/>
        <end position="31"/>
    </location>
</feature>
<evidence type="ECO:0000256" key="1">
    <source>
        <dbReference type="ARBA" id="ARBA00023186"/>
    </source>
</evidence>
<keyword evidence="6" id="KW-1185">Reference proteome</keyword>
<dbReference type="GO" id="GO:0051787">
    <property type="term" value="F:misfolded protein binding"/>
    <property type="evidence" value="ECO:0007669"/>
    <property type="project" value="TreeGrafter"/>
</dbReference>
<dbReference type="GO" id="GO:0005783">
    <property type="term" value="C:endoplasmic reticulum"/>
    <property type="evidence" value="ECO:0007669"/>
    <property type="project" value="TreeGrafter"/>
</dbReference>
<proteinExistence type="predicted"/>
<evidence type="ECO:0000259" key="4">
    <source>
        <dbReference type="PROSITE" id="PS50076"/>
    </source>
</evidence>
<dbReference type="PANTHER" id="PTHR44360">
    <property type="entry name" value="DNAJ HOMOLOG SUBFAMILY B MEMBER 9"/>
    <property type="match status" value="1"/>
</dbReference>
<dbReference type="InterPro" id="IPR036869">
    <property type="entry name" value="J_dom_sf"/>
</dbReference>
<keyword evidence="1" id="KW-0143">Chaperone</keyword>
<dbReference type="GO" id="GO:0036503">
    <property type="term" value="P:ERAD pathway"/>
    <property type="evidence" value="ECO:0007669"/>
    <property type="project" value="TreeGrafter"/>
</dbReference>
<gene>
    <name evidence="5" type="ORF">MGYG_05969</name>
</gene>
<dbReference type="InterPro" id="IPR051948">
    <property type="entry name" value="Hsp70_co-chaperone_J-domain"/>
</dbReference>
<dbReference type="SMART" id="SM00271">
    <property type="entry name" value="DnaJ"/>
    <property type="match status" value="1"/>
</dbReference>
<dbReference type="CDD" id="cd06257">
    <property type="entry name" value="DnaJ"/>
    <property type="match status" value="1"/>
</dbReference>
<evidence type="ECO:0000256" key="2">
    <source>
        <dbReference type="SAM" id="MobiDB-lite"/>
    </source>
</evidence>
<protein>
    <recommendedName>
        <fullName evidence="4">J domain-containing protein</fullName>
    </recommendedName>
</protein>
<dbReference type="InParanoid" id="E4V033"/>
<keyword evidence="3" id="KW-1133">Transmembrane helix</keyword>
<feature type="compositionally biased region" description="Low complexity" evidence="2">
    <location>
        <begin position="374"/>
        <end position="385"/>
    </location>
</feature>
<dbReference type="EMBL" id="DS989826">
    <property type="protein sequence ID" value="EFR02970.1"/>
    <property type="molecule type" value="Genomic_DNA"/>
</dbReference>
<dbReference type="GO" id="GO:0051087">
    <property type="term" value="F:protein-folding chaperone binding"/>
    <property type="evidence" value="ECO:0007669"/>
    <property type="project" value="TreeGrafter"/>
</dbReference>
<accession>E4V033</accession>
<sequence length="385" mass="43744">MDVVSRVFSYAGWAFLPGLATSFLQNLYYRITIRAGTAHPQPGSARHSRHNRRIHIAVISSYLLYTIYEDYHSLRVAGDFYSLLKVLPTSDERTIKSHFRRLAAVFHPDKVKQNGIRSALGNVTDEAAAAAVDMFFVKLKLAQDTLLDPVKRFAYDRFGPDVVDRPGELGKTLSMATYFYDGLFALAPQYVIGFLVMILLNIFWFSAWGRYWRFYMFFALLTLELALLTHPNATFIPSAYLPPTLSWLLGLDSFYLLPFQILSIARSASMTLNIFISYLAPPESKSSGRSKGRGSEGLSVQAQQQLTQIMQLAQAQDAEGAKLLGMDMLPFQGDEEGVSRLRREMKERLERDAVRQAPEVRQAVALAKEEKRQQQQQQQQHQEEQ</sequence>
<dbReference type="SUPFAM" id="SSF46565">
    <property type="entry name" value="Chaperone J-domain"/>
    <property type="match status" value="1"/>
</dbReference>
<reference evidence="6" key="1">
    <citation type="journal article" date="2012" name="MBio">
        <title>Comparative genome analysis of Trichophyton rubrum and related dermatophytes reveals candidate genes involved in infection.</title>
        <authorList>
            <person name="Martinez D.A."/>
            <person name="Oliver B.G."/>
            <person name="Graeser Y."/>
            <person name="Goldberg J.M."/>
            <person name="Li W."/>
            <person name="Martinez-Rossi N.M."/>
            <person name="Monod M."/>
            <person name="Shelest E."/>
            <person name="Barton R.C."/>
            <person name="Birch E."/>
            <person name="Brakhage A.A."/>
            <person name="Chen Z."/>
            <person name="Gurr S.J."/>
            <person name="Heiman D."/>
            <person name="Heitman J."/>
            <person name="Kosti I."/>
            <person name="Rossi A."/>
            <person name="Saif S."/>
            <person name="Samalova M."/>
            <person name="Saunders C.W."/>
            <person name="Shea T."/>
            <person name="Summerbell R.C."/>
            <person name="Xu J."/>
            <person name="Young S."/>
            <person name="Zeng Q."/>
            <person name="Birren B.W."/>
            <person name="Cuomo C.A."/>
            <person name="White T.C."/>
        </authorList>
    </citation>
    <scope>NUCLEOTIDE SEQUENCE [LARGE SCALE GENOMIC DNA]</scope>
    <source>
        <strain evidence="6">ATCC MYA-4604 / CBS 118893</strain>
    </source>
</reference>
<dbReference type="VEuPathDB" id="FungiDB:MGYG_05969"/>
<feature type="domain" description="J" evidence="4">
    <location>
        <begin position="79"/>
        <end position="159"/>
    </location>
</feature>
<dbReference type="RefSeq" id="XP_003171424.1">
    <property type="nucleotide sequence ID" value="XM_003171376.1"/>
</dbReference>
<dbReference type="GeneID" id="10026675"/>
<feature type="region of interest" description="Disordered" evidence="2">
    <location>
        <begin position="349"/>
        <end position="385"/>
    </location>
</feature>
<organism evidence="6">
    <name type="scientific">Arthroderma gypseum (strain ATCC MYA-4604 / CBS 118893)</name>
    <name type="common">Microsporum gypseum</name>
    <dbReference type="NCBI Taxonomy" id="535722"/>
    <lineage>
        <taxon>Eukaryota</taxon>
        <taxon>Fungi</taxon>
        <taxon>Dikarya</taxon>
        <taxon>Ascomycota</taxon>
        <taxon>Pezizomycotina</taxon>
        <taxon>Eurotiomycetes</taxon>
        <taxon>Eurotiomycetidae</taxon>
        <taxon>Onygenales</taxon>
        <taxon>Arthrodermataceae</taxon>
        <taxon>Nannizzia</taxon>
    </lineage>
</organism>
<dbReference type="AlphaFoldDB" id="E4V033"/>
<dbReference type="eggNOG" id="ENOG502S3QV">
    <property type="taxonomic scope" value="Eukaryota"/>
</dbReference>
<feature type="transmembrane region" description="Helical" evidence="3">
    <location>
        <begin position="214"/>
        <end position="233"/>
    </location>
</feature>
<dbReference type="OMA" id="FSAWGRY"/>
<feature type="transmembrane region" description="Helical" evidence="3">
    <location>
        <begin position="183"/>
        <end position="207"/>
    </location>
</feature>
<dbReference type="Proteomes" id="UP000002669">
    <property type="component" value="Unassembled WGS sequence"/>
</dbReference>
<feature type="transmembrane region" description="Helical" evidence="3">
    <location>
        <begin position="253"/>
        <end position="280"/>
    </location>
</feature>
<dbReference type="HOGENOM" id="CLU_043818_0_0_1"/>
<keyword evidence="3" id="KW-0812">Transmembrane</keyword>
<dbReference type="STRING" id="535722.E4V033"/>
<dbReference type="InterPro" id="IPR001623">
    <property type="entry name" value="DnaJ_domain"/>
</dbReference>